<keyword evidence="2" id="KW-1185">Reference proteome</keyword>
<comment type="caution">
    <text evidence="1">The sequence shown here is derived from an EMBL/GenBank/DDBJ whole genome shotgun (WGS) entry which is preliminary data.</text>
</comment>
<name>A0AAV9HRS6_9PEZI</name>
<dbReference type="Proteomes" id="UP001321749">
    <property type="component" value="Unassembled WGS sequence"/>
</dbReference>
<dbReference type="EMBL" id="MU864959">
    <property type="protein sequence ID" value="KAK4463482.1"/>
    <property type="molecule type" value="Genomic_DNA"/>
</dbReference>
<accession>A0AAV9HRS6</accession>
<proteinExistence type="predicted"/>
<organism evidence="1 2">
    <name type="scientific">Cladorrhinum samala</name>
    <dbReference type="NCBI Taxonomy" id="585594"/>
    <lineage>
        <taxon>Eukaryota</taxon>
        <taxon>Fungi</taxon>
        <taxon>Dikarya</taxon>
        <taxon>Ascomycota</taxon>
        <taxon>Pezizomycotina</taxon>
        <taxon>Sordariomycetes</taxon>
        <taxon>Sordariomycetidae</taxon>
        <taxon>Sordariales</taxon>
        <taxon>Podosporaceae</taxon>
        <taxon>Cladorrhinum</taxon>
    </lineage>
</organism>
<sequence>MAFLWVFFFFFFFFFFSFSSVLAFLPTTCLGAQAARLFLVHTLSSSTLLPLDGSKKNLLGRYPRASRENFFPAWIGRDQREFQPCRSDRARHGGARRSRPVAFRPIITLFLSIKNSITLPCSRVEVPQEYFDAAAVSQKAGQGQESNRFS</sequence>
<evidence type="ECO:0000313" key="1">
    <source>
        <dbReference type="EMBL" id="KAK4463482.1"/>
    </source>
</evidence>
<reference evidence="1" key="1">
    <citation type="journal article" date="2023" name="Mol. Phylogenet. Evol.">
        <title>Genome-scale phylogeny and comparative genomics of the fungal order Sordariales.</title>
        <authorList>
            <person name="Hensen N."/>
            <person name="Bonometti L."/>
            <person name="Westerberg I."/>
            <person name="Brannstrom I.O."/>
            <person name="Guillou S."/>
            <person name="Cros-Aarteil S."/>
            <person name="Calhoun S."/>
            <person name="Haridas S."/>
            <person name="Kuo A."/>
            <person name="Mondo S."/>
            <person name="Pangilinan J."/>
            <person name="Riley R."/>
            <person name="LaButti K."/>
            <person name="Andreopoulos B."/>
            <person name="Lipzen A."/>
            <person name="Chen C."/>
            <person name="Yan M."/>
            <person name="Daum C."/>
            <person name="Ng V."/>
            <person name="Clum A."/>
            <person name="Steindorff A."/>
            <person name="Ohm R.A."/>
            <person name="Martin F."/>
            <person name="Silar P."/>
            <person name="Natvig D.O."/>
            <person name="Lalanne C."/>
            <person name="Gautier V."/>
            <person name="Ament-Velasquez S.L."/>
            <person name="Kruys A."/>
            <person name="Hutchinson M.I."/>
            <person name="Powell A.J."/>
            <person name="Barry K."/>
            <person name="Miller A.N."/>
            <person name="Grigoriev I.V."/>
            <person name="Debuchy R."/>
            <person name="Gladieux P."/>
            <person name="Hiltunen Thoren M."/>
            <person name="Johannesson H."/>
        </authorList>
    </citation>
    <scope>NUCLEOTIDE SEQUENCE</scope>
    <source>
        <strain evidence="1">PSN324</strain>
    </source>
</reference>
<gene>
    <name evidence="1" type="ORF">QBC42DRAFT_66514</name>
</gene>
<evidence type="ECO:0008006" key="3">
    <source>
        <dbReference type="Google" id="ProtNLM"/>
    </source>
</evidence>
<reference evidence="1" key="2">
    <citation type="submission" date="2023-06" db="EMBL/GenBank/DDBJ databases">
        <authorList>
            <consortium name="Lawrence Berkeley National Laboratory"/>
            <person name="Mondo S.J."/>
            <person name="Hensen N."/>
            <person name="Bonometti L."/>
            <person name="Westerberg I."/>
            <person name="Brannstrom I.O."/>
            <person name="Guillou S."/>
            <person name="Cros-Aarteil S."/>
            <person name="Calhoun S."/>
            <person name="Haridas S."/>
            <person name="Kuo A."/>
            <person name="Pangilinan J."/>
            <person name="Riley R."/>
            <person name="Labutti K."/>
            <person name="Andreopoulos B."/>
            <person name="Lipzen A."/>
            <person name="Chen C."/>
            <person name="Yanf M."/>
            <person name="Daum C."/>
            <person name="Ng V."/>
            <person name="Clum A."/>
            <person name="Steindorff A."/>
            <person name="Ohm R."/>
            <person name="Martin F."/>
            <person name="Silar P."/>
            <person name="Natvig D."/>
            <person name="Lalanne C."/>
            <person name="Gautier V."/>
            <person name="Ament-Velasquez S.L."/>
            <person name="Kruys A."/>
            <person name="Hutchinson M.I."/>
            <person name="Powell A.J."/>
            <person name="Barry K."/>
            <person name="Miller A.N."/>
            <person name="Grigoriev I.V."/>
            <person name="Debuchy R."/>
            <person name="Gladieux P."/>
            <person name="Thoren M.H."/>
            <person name="Johannesson H."/>
        </authorList>
    </citation>
    <scope>NUCLEOTIDE SEQUENCE</scope>
    <source>
        <strain evidence="1">PSN324</strain>
    </source>
</reference>
<evidence type="ECO:0000313" key="2">
    <source>
        <dbReference type="Proteomes" id="UP001321749"/>
    </source>
</evidence>
<dbReference type="AlphaFoldDB" id="A0AAV9HRS6"/>
<protein>
    <recommendedName>
        <fullName evidence="3">Secreted protein</fullName>
    </recommendedName>
</protein>